<evidence type="ECO:0000259" key="2">
    <source>
        <dbReference type="Pfam" id="PF00149"/>
    </source>
</evidence>
<dbReference type="PANTHER" id="PTHR31302">
    <property type="entry name" value="TRANSMEMBRANE PROTEIN WITH METALLOPHOSPHOESTERASE DOMAIN-RELATED"/>
    <property type="match status" value="1"/>
</dbReference>
<dbReference type="InterPro" id="IPR051158">
    <property type="entry name" value="Metallophosphoesterase_sf"/>
</dbReference>
<keyword evidence="1" id="KW-1133">Transmembrane helix</keyword>
<keyword evidence="1" id="KW-0812">Transmembrane</keyword>
<comment type="caution">
    <text evidence="3">The sequence shown here is derived from an EMBL/GenBank/DDBJ whole genome shotgun (WGS) entry which is preliminary data.</text>
</comment>
<dbReference type="FunFam" id="3.60.21.10:FF:000046">
    <property type="entry name" value="Metallophosphoesterase"/>
    <property type="match status" value="1"/>
</dbReference>
<keyword evidence="1" id="KW-0472">Membrane</keyword>
<dbReference type="EMBL" id="LWCI01000103">
    <property type="protein sequence ID" value="KZS62798.1"/>
    <property type="molecule type" value="Genomic_DNA"/>
</dbReference>
<evidence type="ECO:0000256" key="1">
    <source>
        <dbReference type="SAM" id="Phobius"/>
    </source>
</evidence>
<dbReference type="CDD" id="cd07385">
    <property type="entry name" value="MPP_YkuE_C"/>
    <property type="match status" value="1"/>
</dbReference>
<feature type="domain" description="Calcineurin-like phosphoesterase" evidence="2">
    <location>
        <begin position="50"/>
        <end position="233"/>
    </location>
</feature>
<dbReference type="PANTHER" id="PTHR31302:SF20">
    <property type="entry name" value="CONSERVED PROTEIN"/>
    <property type="match status" value="1"/>
</dbReference>
<reference evidence="4" key="1">
    <citation type="submission" date="2016-04" db="EMBL/GenBank/DDBJ databases">
        <authorList>
            <person name="Strapagiel D."/>
            <person name="Borowka P."/>
            <person name="Marciniak B."/>
            <person name="Bakula Z."/>
            <person name="Van Ingen J."/>
            <person name="Safianowska A."/>
            <person name="Dziadek J."/>
            <person name="Jagielski T."/>
        </authorList>
    </citation>
    <scope>NUCLEOTIDE SEQUENCE [LARGE SCALE GENOMIC DNA]</scope>
    <source>
        <strain evidence="4">1010001458</strain>
    </source>
</reference>
<organism evidence="3 4">
    <name type="scientific">Mycobacterium ostraviense</name>
    <dbReference type="NCBI Taxonomy" id="2738409"/>
    <lineage>
        <taxon>Bacteria</taxon>
        <taxon>Bacillati</taxon>
        <taxon>Actinomycetota</taxon>
        <taxon>Actinomycetes</taxon>
        <taxon>Mycobacteriales</taxon>
        <taxon>Mycobacteriaceae</taxon>
        <taxon>Mycobacterium</taxon>
    </lineage>
</organism>
<sequence>MAVSPVLLRTGAVALGSIVAGIGYAALIERNAFVLREITMPVLSPGSTPLRVLHISDLHMLPGQRRKQAWLRELSSWEPDLVVNTGDNLAHPKAVPAVVQALGDLMHRPGVFVFGSNDYFGPRLKNPANYLINPGHRVHGEPLPWQDLRAAFTERGWLDLTHTRREFEVAGLHIAAAGVDDPHIDRDRYDTIAGPASPVANLRLGLTHSPEPRVLDRFAADGYQLVMAGHTHGGQLCLPFYGALVTNCGLDRARARGASQWGANMRLHVSAGIGTSPFAPARFCCRPEATLLTLIASPMGGRDSNRNLGRSQPSVSVR</sequence>
<dbReference type="GO" id="GO:0016020">
    <property type="term" value="C:membrane"/>
    <property type="evidence" value="ECO:0007669"/>
    <property type="project" value="GOC"/>
</dbReference>
<accession>A0A164ATN9</accession>
<evidence type="ECO:0000313" key="3">
    <source>
        <dbReference type="EMBL" id="KZS62798.1"/>
    </source>
</evidence>
<dbReference type="InterPro" id="IPR029052">
    <property type="entry name" value="Metallo-depent_PP-like"/>
</dbReference>
<name>A0A164ATN9_9MYCO</name>
<proteinExistence type="predicted"/>
<dbReference type="Proteomes" id="UP000077342">
    <property type="component" value="Unassembled WGS sequence"/>
</dbReference>
<dbReference type="GO" id="GO:0009245">
    <property type="term" value="P:lipid A biosynthetic process"/>
    <property type="evidence" value="ECO:0007669"/>
    <property type="project" value="TreeGrafter"/>
</dbReference>
<dbReference type="RefSeq" id="WP_075510504.1">
    <property type="nucleotide sequence ID" value="NZ_CP089224.1"/>
</dbReference>
<feature type="transmembrane region" description="Helical" evidence="1">
    <location>
        <begin position="6"/>
        <end position="27"/>
    </location>
</feature>
<protein>
    <submittedName>
        <fullName evidence="3">Metallophosphoesterase</fullName>
    </submittedName>
</protein>
<dbReference type="Gene3D" id="3.60.21.10">
    <property type="match status" value="1"/>
</dbReference>
<dbReference type="AlphaFoldDB" id="A0A164ATN9"/>
<dbReference type="SUPFAM" id="SSF56300">
    <property type="entry name" value="Metallo-dependent phosphatases"/>
    <property type="match status" value="1"/>
</dbReference>
<dbReference type="GO" id="GO:0008758">
    <property type="term" value="F:UDP-2,3-diacylglucosamine hydrolase activity"/>
    <property type="evidence" value="ECO:0007669"/>
    <property type="project" value="TreeGrafter"/>
</dbReference>
<dbReference type="Pfam" id="PF00149">
    <property type="entry name" value="Metallophos"/>
    <property type="match status" value="1"/>
</dbReference>
<keyword evidence="4" id="KW-1185">Reference proteome</keyword>
<gene>
    <name evidence="3" type="ORF">A4G28_11795</name>
</gene>
<dbReference type="InterPro" id="IPR004843">
    <property type="entry name" value="Calcineurin-like_PHP"/>
</dbReference>
<evidence type="ECO:0000313" key="4">
    <source>
        <dbReference type="Proteomes" id="UP000077342"/>
    </source>
</evidence>